<feature type="region of interest" description="Disordered" evidence="1">
    <location>
        <begin position="108"/>
        <end position="157"/>
    </location>
</feature>
<dbReference type="Proteomes" id="UP000887116">
    <property type="component" value="Unassembled WGS sequence"/>
</dbReference>
<keyword evidence="3" id="KW-1185">Reference proteome</keyword>
<name>A0A8X6HWN8_TRICU</name>
<gene>
    <name evidence="2" type="ORF">TNCT_556781</name>
</gene>
<dbReference type="EMBL" id="BMAO01036495">
    <property type="protein sequence ID" value="GFR11044.1"/>
    <property type="molecule type" value="Genomic_DNA"/>
</dbReference>
<evidence type="ECO:0000313" key="3">
    <source>
        <dbReference type="Proteomes" id="UP000887116"/>
    </source>
</evidence>
<feature type="compositionally biased region" description="Polar residues" evidence="1">
    <location>
        <begin position="117"/>
        <end position="128"/>
    </location>
</feature>
<accession>A0A8X6HWN8</accession>
<organism evidence="2 3">
    <name type="scientific">Trichonephila clavata</name>
    <name type="common">Joro spider</name>
    <name type="synonym">Nephila clavata</name>
    <dbReference type="NCBI Taxonomy" id="2740835"/>
    <lineage>
        <taxon>Eukaryota</taxon>
        <taxon>Metazoa</taxon>
        <taxon>Ecdysozoa</taxon>
        <taxon>Arthropoda</taxon>
        <taxon>Chelicerata</taxon>
        <taxon>Arachnida</taxon>
        <taxon>Araneae</taxon>
        <taxon>Araneomorphae</taxon>
        <taxon>Entelegynae</taxon>
        <taxon>Araneoidea</taxon>
        <taxon>Nephilidae</taxon>
        <taxon>Trichonephila</taxon>
    </lineage>
</organism>
<protein>
    <submittedName>
        <fullName evidence="2">Uncharacterized protein</fullName>
    </submittedName>
</protein>
<reference evidence="2" key="1">
    <citation type="submission" date="2020-07" db="EMBL/GenBank/DDBJ databases">
        <title>Multicomponent nature underlies the extraordinary mechanical properties of spider dragline silk.</title>
        <authorList>
            <person name="Kono N."/>
            <person name="Nakamura H."/>
            <person name="Mori M."/>
            <person name="Yoshida Y."/>
            <person name="Ohtoshi R."/>
            <person name="Malay A.D."/>
            <person name="Moran D.A.P."/>
            <person name="Tomita M."/>
            <person name="Numata K."/>
            <person name="Arakawa K."/>
        </authorList>
    </citation>
    <scope>NUCLEOTIDE SEQUENCE</scope>
</reference>
<comment type="caution">
    <text evidence="2">The sequence shown here is derived from an EMBL/GenBank/DDBJ whole genome shotgun (WGS) entry which is preliminary data.</text>
</comment>
<dbReference type="AlphaFoldDB" id="A0A8X6HWN8"/>
<evidence type="ECO:0000256" key="1">
    <source>
        <dbReference type="SAM" id="MobiDB-lite"/>
    </source>
</evidence>
<evidence type="ECO:0000313" key="2">
    <source>
        <dbReference type="EMBL" id="GFR11044.1"/>
    </source>
</evidence>
<feature type="compositionally biased region" description="Basic and acidic residues" evidence="1">
    <location>
        <begin position="135"/>
        <end position="157"/>
    </location>
</feature>
<sequence>MSGPIIDPLLTIPITDEGMEGASDEDACYHMSYLGAHAKSKENKLRYLISETELAIKIPSLPKAELERLRLETSVAENELQAILGELALLTCPIVNCPSHHLTLDQNAKSKTKKNSNIKPIDSTTKIATNTPTENTEKNKIKRNGQEEFKTPKNSPE</sequence>
<proteinExistence type="predicted"/>